<gene>
    <name evidence="12" type="primary">NUDT12</name>
    <name evidence="12" type="ORF">SNAT2548_LOCUS19751</name>
</gene>
<dbReference type="SMART" id="SM00360">
    <property type="entry name" value="RRM"/>
    <property type="match status" value="1"/>
</dbReference>
<evidence type="ECO:0000256" key="3">
    <source>
        <dbReference type="ARBA" id="ARBA00022723"/>
    </source>
</evidence>
<keyword evidence="6" id="KW-0520">NAD</keyword>
<dbReference type="Gene3D" id="3.90.79.10">
    <property type="entry name" value="Nucleoside Triphosphate Pyrophosphohydrolase"/>
    <property type="match status" value="1"/>
</dbReference>
<dbReference type="InterPro" id="IPR015797">
    <property type="entry name" value="NUDIX_hydrolase-like_dom_sf"/>
</dbReference>
<sequence>MDVDYDDEVAEEGSRPAGRRIKGRGGEEDDRYAGKAGKFERLDDDDARARAKGSGLLDRCTMQFLVVLGGFRVRVAWPALAEQRLLGVRSLSRARAVRGPLHMWEAKQWKRAVLGVLIVWTVLDSSVGFVAEVFFNTQGRLERGPAESEPAESGCFVPVYRGRSLVRPAPSGGMEPVLLPLSAAEGKDTETAWLGRARSGPLLHLQERSLQSLQSGSQSKPGKRPGFWLLDLSASAEPPDPAVLAEGGQWGRLRSRTGPSVIDDLAADDYAALLATAVGLSEWHRSVRFCATCGGRTASFRSGSNRRCEACGARFRPRLDPSVIVLVTHGRRCLLGRKAQWPAGRYSTLAGFVEFGETLEECVVREVREEAGVAVDPQTIRFVASQPWLFPRSLMVGFLAEASDPSINLDADELEDVRWFDRAVVQEVMDGQTPDGTSPSLNVPSRASLANTLMQTWLRDAEDETGAARSIEGWVVIVSGVHEEAQEDDIFEAFSEYGDIKNLHLNLDRRTGFVKGYAFIEYENKQEADAAIKAMDGNTLLEHKLDVSWAFSKPGGKKKRR</sequence>
<dbReference type="InterPro" id="IPR049734">
    <property type="entry name" value="NudC-like_C"/>
</dbReference>
<keyword evidence="9" id="KW-0472">Membrane</keyword>
<keyword evidence="5" id="KW-0460">Magnesium</keyword>
<dbReference type="PROSITE" id="PS50102">
    <property type="entry name" value="RRM"/>
    <property type="match status" value="1"/>
</dbReference>
<dbReference type="CDD" id="cd12324">
    <property type="entry name" value="RRM_RBM8"/>
    <property type="match status" value="1"/>
</dbReference>
<dbReference type="EMBL" id="CAJNDS010002189">
    <property type="protein sequence ID" value="CAE7364789.1"/>
    <property type="molecule type" value="Genomic_DNA"/>
</dbReference>
<feature type="compositionally biased region" description="Acidic residues" evidence="8">
    <location>
        <begin position="1"/>
        <end position="11"/>
    </location>
</feature>
<dbReference type="NCBIfam" id="NF001299">
    <property type="entry name" value="PRK00241.1"/>
    <property type="match status" value="1"/>
</dbReference>
<dbReference type="InterPro" id="IPR000086">
    <property type="entry name" value="NUDIX_hydrolase_dom"/>
</dbReference>
<dbReference type="GO" id="GO:0006742">
    <property type="term" value="P:NADP+ catabolic process"/>
    <property type="evidence" value="ECO:0007669"/>
    <property type="project" value="TreeGrafter"/>
</dbReference>
<dbReference type="GO" id="GO:0046872">
    <property type="term" value="F:metal ion binding"/>
    <property type="evidence" value="ECO:0007669"/>
    <property type="project" value="UniProtKB-KW"/>
</dbReference>
<evidence type="ECO:0000313" key="12">
    <source>
        <dbReference type="EMBL" id="CAE7364789.1"/>
    </source>
</evidence>
<dbReference type="Gene3D" id="3.30.70.330">
    <property type="match status" value="1"/>
</dbReference>
<dbReference type="PANTHER" id="PTHR42904:SF8">
    <property type="entry name" value="NAD(+) DIPHOSPHATASE"/>
    <property type="match status" value="1"/>
</dbReference>
<feature type="transmembrane region" description="Helical" evidence="9">
    <location>
        <begin position="112"/>
        <end position="135"/>
    </location>
</feature>
<dbReference type="InterPro" id="IPR035979">
    <property type="entry name" value="RBD_domain_sf"/>
</dbReference>
<dbReference type="CDD" id="cd03429">
    <property type="entry name" value="NUDIX_NADH_pyrophosphatase_Nudt13"/>
    <property type="match status" value="1"/>
</dbReference>
<dbReference type="InterPro" id="IPR000504">
    <property type="entry name" value="RRM_dom"/>
</dbReference>
<accession>A0A812PYG0</accession>
<dbReference type="PROSITE" id="PS51462">
    <property type="entry name" value="NUDIX"/>
    <property type="match status" value="1"/>
</dbReference>
<dbReference type="SUPFAM" id="SSF54928">
    <property type="entry name" value="RNA-binding domain, RBD"/>
    <property type="match status" value="1"/>
</dbReference>
<protein>
    <recommendedName>
        <fullName evidence="2">NAD(+) diphosphatase</fullName>
        <ecNumber evidence="2">3.6.1.22</ecNumber>
    </recommendedName>
</protein>
<evidence type="ECO:0000256" key="4">
    <source>
        <dbReference type="ARBA" id="ARBA00022801"/>
    </source>
</evidence>
<dbReference type="GO" id="GO:0019677">
    <property type="term" value="P:NAD+ catabolic process"/>
    <property type="evidence" value="ECO:0007669"/>
    <property type="project" value="TreeGrafter"/>
</dbReference>
<dbReference type="EC" id="3.6.1.22" evidence="2"/>
<keyword evidence="7" id="KW-0694">RNA-binding</keyword>
<evidence type="ECO:0000256" key="7">
    <source>
        <dbReference type="PROSITE-ProRule" id="PRU00176"/>
    </source>
</evidence>
<dbReference type="Gene3D" id="3.90.79.20">
    <property type="match status" value="1"/>
</dbReference>
<evidence type="ECO:0000259" key="11">
    <source>
        <dbReference type="PROSITE" id="PS51462"/>
    </source>
</evidence>
<keyword evidence="4" id="KW-0378">Hydrolase</keyword>
<feature type="domain" description="RRM" evidence="10">
    <location>
        <begin position="474"/>
        <end position="552"/>
    </location>
</feature>
<keyword evidence="3" id="KW-0479">Metal-binding</keyword>
<evidence type="ECO:0000256" key="5">
    <source>
        <dbReference type="ARBA" id="ARBA00022842"/>
    </source>
</evidence>
<dbReference type="GO" id="GO:0005777">
    <property type="term" value="C:peroxisome"/>
    <property type="evidence" value="ECO:0007669"/>
    <property type="project" value="TreeGrafter"/>
</dbReference>
<keyword evidence="9" id="KW-1133">Transmembrane helix</keyword>
<reference evidence="12" key="1">
    <citation type="submission" date="2021-02" db="EMBL/GenBank/DDBJ databases">
        <authorList>
            <person name="Dougan E. K."/>
            <person name="Rhodes N."/>
            <person name="Thang M."/>
            <person name="Chan C."/>
        </authorList>
    </citation>
    <scope>NUCLEOTIDE SEQUENCE</scope>
</reference>
<evidence type="ECO:0000256" key="9">
    <source>
        <dbReference type="SAM" id="Phobius"/>
    </source>
</evidence>
<dbReference type="GO" id="GO:0005829">
    <property type="term" value="C:cytosol"/>
    <property type="evidence" value="ECO:0007669"/>
    <property type="project" value="TreeGrafter"/>
</dbReference>
<feature type="domain" description="Nudix hydrolase" evidence="11">
    <location>
        <begin position="317"/>
        <end position="442"/>
    </location>
</feature>
<dbReference type="InterPro" id="IPR020084">
    <property type="entry name" value="NUDIX_hydrolase_CS"/>
</dbReference>
<dbReference type="GO" id="GO:0035529">
    <property type="term" value="F:NADH pyrophosphatase activity"/>
    <property type="evidence" value="ECO:0007669"/>
    <property type="project" value="TreeGrafter"/>
</dbReference>
<keyword evidence="9" id="KW-0812">Transmembrane</keyword>
<organism evidence="12 13">
    <name type="scientific">Symbiodinium natans</name>
    <dbReference type="NCBI Taxonomy" id="878477"/>
    <lineage>
        <taxon>Eukaryota</taxon>
        <taxon>Sar</taxon>
        <taxon>Alveolata</taxon>
        <taxon>Dinophyceae</taxon>
        <taxon>Suessiales</taxon>
        <taxon>Symbiodiniaceae</taxon>
        <taxon>Symbiodinium</taxon>
    </lineage>
</organism>
<dbReference type="InterPro" id="IPR050241">
    <property type="entry name" value="NAD-cap_RNA_hydrolase_NudC"/>
</dbReference>
<dbReference type="PROSITE" id="PS00893">
    <property type="entry name" value="NUDIX_BOX"/>
    <property type="match status" value="1"/>
</dbReference>
<dbReference type="InterPro" id="IPR033744">
    <property type="entry name" value="RRM_RBM8"/>
</dbReference>
<dbReference type="Proteomes" id="UP000604046">
    <property type="component" value="Unassembled WGS sequence"/>
</dbReference>
<comment type="caution">
    <text evidence="12">The sequence shown here is derived from an EMBL/GenBank/DDBJ whole genome shotgun (WGS) entry which is preliminary data.</text>
</comment>
<dbReference type="SUPFAM" id="SSF55811">
    <property type="entry name" value="Nudix"/>
    <property type="match status" value="1"/>
</dbReference>
<dbReference type="OrthoDB" id="10249612at2759"/>
<dbReference type="Pfam" id="PF00293">
    <property type="entry name" value="NUDIX"/>
    <property type="match status" value="1"/>
</dbReference>
<proteinExistence type="predicted"/>
<evidence type="ECO:0000256" key="6">
    <source>
        <dbReference type="ARBA" id="ARBA00023027"/>
    </source>
</evidence>
<name>A0A812PYG0_9DINO</name>
<evidence type="ECO:0000313" key="13">
    <source>
        <dbReference type="Proteomes" id="UP000604046"/>
    </source>
</evidence>
<dbReference type="PANTHER" id="PTHR42904">
    <property type="entry name" value="NUDIX HYDROLASE, NUDC SUBFAMILY"/>
    <property type="match status" value="1"/>
</dbReference>
<feature type="region of interest" description="Disordered" evidence="8">
    <location>
        <begin position="1"/>
        <end position="34"/>
    </location>
</feature>
<dbReference type="AlphaFoldDB" id="A0A812PYG0"/>
<comment type="cofactor">
    <cofactor evidence="1">
        <name>Mg(2+)</name>
        <dbReference type="ChEBI" id="CHEBI:18420"/>
    </cofactor>
</comment>
<dbReference type="InterPro" id="IPR012677">
    <property type="entry name" value="Nucleotide-bd_a/b_plait_sf"/>
</dbReference>
<evidence type="ECO:0000256" key="1">
    <source>
        <dbReference type="ARBA" id="ARBA00001946"/>
    </source>
</evidence>
<dbReference type="GO" id="GO:0003729">
    <property type="term" value="F:mRNA binding"/>
    <property type="evidence" value="ECO:0007669"/>
    <property type="project" value="InterPro"/>
</dbReference>
<evidence type="ECO:0000256" key="2">
    <source>
        <dbReference type="ARBA" id="ARBA00012381"/>
    </source>
</evidence>
<dbReference type="Pfam" id="PF00076">
    <property type="entry name" value="RRM_1"/>
    <property type="match status" value="1"/>
</dbReference>
<keyword evidence="13" id="KW-1185">Reference proteome</keyword>
<evidence type="ECO:0000259" key="10">
    <source>
        <dbReference type="PROSITE" id="PS50102"/>
    </source>
</evidence>
<evidence type="ECO:0000256" key="8">
    <source>
        <dbReference type="SAM" id="MobiDB-lite"/>
    </source>
</evidence>